<reference evidence="9 10" key="1">
    <citation type="submission" date="2024-05" db="EMBL/GenBank/DDBJ databases">
        <title>Three bacterial strains, DH-69, EH-24, and ECK-19 isolated from coastal sediments.</title>
        <authorList>
            <person name="Ye Y.-Q."/>
            <person name="Du Z.-J."/>
        </authorList>
    </citation>
    <scope>NUCLEOTIDE SEQUENCE [LARGE SCALE GENOMIC DNA]</scope>
    <source>
        <strain evidence="9 10">ECK-19</strain>
    </source>
</reference>
<protein>
    <submittedName>
        <fullName evidence="9">Glycosyltransferase family 2 protein</fullName>
        <ecNumber evidence="9">2.4.-.-</ecNumber>
    </submittedName>
</protein>
<gene>
    <name evidence="9" type="ORF">ABFZ84_05375</name>
</gene>
<keyword evidence="3 9" id="KW-0808">Transferase</keyword>
<evidence type="ECO:0000256" key="3">
    <source>
        <dbReference type="ARBA" id="ARBA00022679"/>
    </source>
</evidence>
<feature type="transmembrane region" description="Helical" evidence="7">
    <location>
        <begin position="266"/>
        <end position="288"/>
    </location>
</feature>
<feature type="domain" description="Glycosyltransferase 2-like" evidence="8">
    <location>
        <begin position="7"/>
        <end position="139"/>
    </location>
</feature>
<evidence type="ECO:0000313" key="9">
    <source>
        <dbReference type="EMBL" id="MEX6632974.1"/>
    </source>
</evidence>
<dbReference type="EC" id="2.4.-.-" evidence="9"/>
<evidence type="ECO:0000313" key="10">
    <source>
        <dbReference type="Proteomes" id="UP001560685"/>
    </source>
</evidence>
<evidence type="ECO:0000256" key="5">
    <source>
        <dbReference type="ARBA" id="ARBA00022989"/>
    </source>
</evidence>
<dbReference type="PANTHER" id="PTHR48090">
    <property type="entry name" value="UNDECAPRENYL-PHOSPHATE 4-DEOXY-4-FORMAMIDO-L-ARABINOSE TRANSFERASE-RELATED"/>
    <property type="match status" value="1"/>
</dbReference>
<dbReference type="SUPFAM" id="SSF53448">
    <property type="entry name" value="Nucleotide-diphospho-sugar transferases"/>
    <property type="match status" value="1"/>
</dbReference>
<keyword evidence="2 9" id="KW-0328">Glycosyltransferase</keyword>
<dbReference type="InterPro" id="IPR001173">
    <property type="entry name" value="Glyco_trans_2-like"/>
</dbReference>
<keyword evidence="5 7" id="KW-1133">Transmembrane helix</keyword>
<dbReference type="GO" id="GO:0016757">
    <property type="term" value="F:glycosyltransferase activity"/>
    <property type="evidence" value="ECO:0007669"/>
    <property type="project" value="UniProtKB-KW"/>
</dbReference>
<dbReference type="InterPro" id="IPR029044">
    <property type="entry name" value="Nucleotide-diphossugar_trans"/>
</dbReference>
<dbReference type="Gene3D" id="3.90.550.10">
    <property type="entry name" value="Spore Coat Polysaccharide Biosynthesis Protein SpsA, Chain A"/>
    <property type="match status" value="1"/>
</dbReference>
<evidence type="ECO:0000256" key="1">
    <source>
        <dbReference type="ARBA" id="ARBA00004141"/>
    </source>
</evidence>
<comment type="subcellular location">
    <subcellularLocation>
        <location evidence="1">Membrane</location>
        <topology evidence="1">Multi-pass membrane protein</topology>
    </subcellularLocation>
</comment>
<dbReference type="Proteomes" id="UP001560685">
    <property type="component" value="Unassembled WGS sequence"/>
</dbReference>
<evidence type="ECO:0000256" key="2">
    <source>
        <dbReference type="ARBA" id="ARBA00022676"/>
    </source>
</evidence>
<feature type="transmembrane region" description="Helical" evidence="7">
    <location>
        <begin position="228"/>
        <end position="254"/>
    </location>
</feature>
<organism evidence="9 10">
    <name type="scientific">Hyphococcus lacteus</name>
    <dbReference type="NCBI Taxonomy" id="3143536"/>
    <lineage>
        <taxon>Bacteria</taxon>
        <taxon>Pseudomonadati</taxon>
        <taxon>Pseudomonadota</taxon>
        <taxon>Alphaproteobacteria</taxon>
        <taxon>Parvularculales</taxon>
        <taxon>Parvularculaceae</taxon>
        <taxon>Hyphococcus</taxon>
    </lineage>
</organism>
<evidence type="ECO:0000259" key="8">
    <source>
        <dbReference type="Pfam" id="PF00535"/>
    </source>
</evidence>
<dbReference type="RefSeq" id="WP_369312910.1">
    <property type="nucleotide sequence ID" value="NZ_JBEHZE010000001.1"/>
</dbReference>
<keyword evidence="10" id="KW-1185">Reference proteome</keyword>
<proteinExistence type="predicted"/>
<dbReference type="PANTHER" id="PTHR48090:SF1">
    <property type="entry name" value="PROPHAGE BACTOPRENOL GLUCOSYL TRANSFERASE HOMOLOG"/>
    <property type="match status" value="1"/>
</dbReference>
<keyword evidence="6 7" id="KW-0472">Membrane</keyword>
<dbReference type="InterPro" id="IPR050256">
    <property type="entry name" value="Glycosyltransferase_2"/>
</dbReference>
<evidence type="ECO:0000256" key="7">
    <source>
        <dbReference type="SAM" id="Phobius"/>
    </source>
</evidence>
<dbReference type="EMBL" id="JBEHZE010000001">
    <property type="protein sequence ID" value="MEX6632974.1"/>
    <property type="molecule type" value="Genomic_DNA"/>
</dbReference>
<evidence type="ECO:0000256" key="4">
    <source>
        <dbReference type="ARBA" id="ARBA00022692"/>
    </source>
</evidence>
<comment type="caution">
    <text evidence="9">The sequence shown here is derived from an EMBL/GenBank/DDBJ whole genome shotgun (WGS) entry which is preliminary data.</text>
</comment>
<dbReference type="Pfam" id="PF00535">
    <property type="entry name" value="Glycos_transf_2"/>
    <property type="match status" value="1"/>
</dbReference>
<accession>A0ABV3Z2F4</accession>
<keyword evidence="4 7" id="KW-0812">Transmembrane</keyword>
<sequence>MLKPIISFVSPVYKCRDCLEKLVLEIRKACETIDVDFEIILVNDKCPEDSWEAIKELTKSTPEVTGINLSRNYGQHSAIEAGLSIVRGQWVVVLDCDLQDHPSALPAMWEKAMEGAEVVLVKRDARTDSWLRRAFSKTYYAVLSYLTGQKIDADIANFGLYQEKVIAAYNSWSEEQKYFPVMIQWLGFKQTTISVKHNERHAGKSSYNLKTLLKLGTNVVLSFSDRPLWIMSMIGGLIAALSFFFGGIYLIWALLGGSDVQGWPSIVISIWFLGGANIAAAGLIGIYLGRVLREAKERPSFVISEIASHQTGK</sequence>
<name>A0ABV3Z2F4_9PROT</name>
<evidence type="ECO:0000256" key="6">
    <source>
        <dbReference type="ARBA" id="ARBA00023136"/>
    </source>
</evidence>
<dbReference type="CDD" id="cd04187">
    <property type="entry name" value="DPM1_like_bac"/>
    <property type="match status" value="1"/>
</dbReference>